<dbReference type="STRING" id="9796.ENSECAP00000032739"/>
<protein>
    <recommendedName>
        <fullName evidence="4">DiGeorge syndrome critical region gene 6</fullName>
    </recommendedName>
</protein>
<dbReference type="Pfam" id="PF07324">
    <property type="entry name" value="DGCR6"/>
    <property type="match status" value="1"/>
</dbReference>
<reference evidence="2" key="2">
    <citation type="submission" date="2025-08" db="UniProtKB">
        <authorList>
            <consortium name="Ensembl"/>
        </authorList>
    </citation>
    <scope>IDENTIFICATION</scope>
    <source>
        <strain evidence="2">Thoroughbred</strain>
    </source>
</reference>
<dbReference type="InterPro" id="IPR010849">
    <property type="entry name" value="Gonadal"/>
</dbReference>
<dbReference type="Bgee" id="ENSECAG00000038666">
    <property type="expression patterns" value="Expressed in gluteus medius and 23 other cell types or tissues"/>
</dbReference>
<reference evidence="2" key="3">
    <citation type="submission" date="2025-09" db="UniProtKB">
        <authorList>
            <consortium name="Ensembl"/>
        </authorList>
    </citation>
    <scope>IDENTIFICATION</scope>
    <source>
        <strain evidence="2">Thoroughbred</strain>
    </source>
</reference>
<dbReference type="PANTHER" id="PTHR13054:SF2">
    <property type="entry name" value="PROTEIN DGCR6"/>
    <property type="match status" value="1"/>
</dbReference>
<comment type="similarity">
    <text evidence="1">Belongs to the gonadal family.</text>
</comment>
<dbReference type="Proteomes" id="UP000002281">
    <property type="component" value="Chromosome 8"/>
</dbReference>
<sequence>MERYAGALEEAVDGARQQERHYQLLSALQSLVKELPSSFQQRLSYTTLSDLALALLDGTVFEIVQGLLEIQHLTEKSLYNQRLRLQNEHRVLRQALRQKHQEAQQACRPHNLPVLQAAQQRELEAVEHRIREEQRAMDQKIVLELDRKVADQQSTLEKAGVTGFYVTTNPQVSAPGLPWHSLGELVSKSPTHLAGLRGARPWQGLWRGVLGSRKGLGAVFNTEASLTASAHRRVNCCWQGHCPPSPDLLRPAGPSSAPAAYTSVRTEPGDCRPCYGVASQLLPHSGRPWPGFTASQPHGLTVSYPLGPDIGLWPLGKGGFCL</sequence>
<organism evidence="2 3">
    <name type="scientific">Equus caballus</name>
    <name type="common">Horse</name>
    <dbReference type="NCBI Taxonomy" id="9796"/>
    <lineage>
        <taxon>Eukaryota</taxon>
        <taxon>Metazoa</taxon>
        <taxon>Chordata</taxon>
        <taxon>Craniata</taxon>
        <taxon>Vertebrata</taxon>
        <taxon>Euteleostomi</taxon>
        <taxon>Mammalia</taxon>
        <taxon>Eutheria</taxon>
        <taxon>Laurasiatheria</taxon>
        <taxon>Perissodactyla</taxon>
        <taxon>Equidae</taxon>
        <taxon>Equus</taxon>
    </lineage>
</organism>
<evidence type="ECO:0008006" key="4">
    <source>
        <dbReference type="Google" id="ProtNLM"/>
    </source>
</evidence>
<dbReference type="AlphaFoldDB" id="A0A3Q2HGF9"/>
<dbReference type="GeneTree" id="ENSGT00390000017663"/>
<dbReference type="PaxDb" id="9796-ENSECAP00000032739"/>
<dbReference type="InParanoid" id="A0A3Q2HGF9"/>
<keyword evidence="3" id="KW-1185">Reference proteome</keyword>
<dbReference type="Ensembl" id="ENSECAT00000061851.2">
    <property type="protein sequence ID" value="ENSECAP00000032739.1"/>
    <property type="gene ID" value="ENSECAG00000038666.3"/>
</dbReference>
<reference evidence="2 3" key="1">
    <citation type="journal article" date="2009" name="Science">
        <title>Genome sequence, comparative analysis, and population genetics of the domestic horse.</title>
        <authorList>
            <consortium name="Broad Institute Genome Sequencing Platform"/>
            <consortium name="Broad Institute Whole Genome Assembly Team"/>
            <person name="Wade C.M."/>
            <person name="Giulotto E."/>
            <person name="Sigurdsson S."/>
            <person name="Zoli M."/>
            <person name="Gnerre S."/>
            <person name="Imsland F."/>
            <person name="Lear T.L."/>
            <person name="Adelson D.L."/>
            <person name="Bailey E."/>
            <person name="Bellone R.R."/>
            <person name="Bloecker H."/>
            <person name="Distl O."/>
            <person name="Edgar R.C."/>
            <person name="Garber M."/>
            <person name="Leeb T."/>
            <person name="Mauceli E."/>
            <person name="MacLeod J.N."/>
            <person name="Penedo M.C.T."/>
            <person name="Raison J.M."/>
            <person name="Sharpe T."/>
            <person name="Vogel J."/>
            <person name="Andersson L."/>
            <person name="Antczak D.F."/>
            <person name="Biagi T."/>
            <person name="Binns M.M."/>
            <person name="Chowdhary B.P."/>
            <person name="Coleman S.J."/>
            <person name="Della Valle G."/>
            <person name="Fryc S."/>
            <person name="Guerin G."/>
            <person name="Hasegawa T."/>
            <person name="Hill E.W."/>
            <person name="Jurka J."/>
            <person name="Kiialainen A."/>
            <person name="Lindgren G."/>
            <person name="Liu J."/>
            <person name="Magnani E."/>
            <person name="Mickelson J.R."/>
            <person name="Murray J."/>
            <person name="Nergadze S.G."/>
            <person name="Onofrio R."/>
            <person name="Pedroni S."/>
            <person name="Piras M.F."/>
            <person name="Raudsepp T."/>
            <person name="Rocchi M."/>
            <person name="Roeed K.H."/>
            <person name="Ryder O.A."/>
            <person name="Searle S."/>
            <person name="Skow L."/>
            <person name="Swinburne J.E."/>
            <person name="Syvaenen A.C."/>
            <person name="Tozaki T."/>
            <person name="Valberg S.J."/>
            <person name="Vaudin M."/>
            <person name="White J.R."/>
            <person name="Zody M.C."/>
            <person name="Lander E.S."/>
            <person name="Lindblad-Toh K."/>
        </authorList>
    </citation>
    <scope>NUCLEOTIDE SEQUENCE [LARGE SCALE GENOMIC DNA]</scope>
    <source>
        <strain evidence="2 3">Thoroughbred</strain>
    </source>
</reference>
<proteinExistence type="inferred from homology"/>
<evidence type="ECO:0000313" key="2">
    <source>
        <dbReference type="Ensembl" id="ENSECAP00000032739.1"/>
    </source>
</evidence>
<evidence type="ECO:0000313" key="3">
    <source>
        <dbReference type="Proteomes" id="UP000002281"/>
    </source>
</evidence>
<evidence type="ECO:0000256" key="1">
    <source>
        <dbReference type="ARBA" id="ARBA00005939"/>
    </source>
</evidence>
<name>A0A3Q2HGF9_HORSE</name>
<dbReference type="FunCoup" id="A0A3Q2HGF9">
    <property type="interactions" value="419"/>
</dbReference>
<dbReference type="PANTHER" id="PTHR13054">
    <property type="entry name" value="DIGEORGE SYNDROME CRITICAL REGION 6 DGCR6 FAMILY MEMBER"/>
    <property type="match status" value="1"/>
</dbReference>
<accession>A0A3Q2HGF9</accession>